<evidence type="ECO:0000313" key="9">
    <source>
        <dbReference type="EMBL" id="GMN29350.1"/>
    </source>
</evidence>
<dbReference type="Proteomes" id="UP001187192">
    <property type="component" value="Unassembled WGS sequence"/>
</dbReference>
<dbReference type="PANTHER" id="PTHR23070">
    <property type="entry name" value="BCS1 AAA-TYPE ATPASE"/>
    <property type="match status" value="1"/>
</dbReference>
<name>A0AA88CS46_FICCA</name>
<dbReference type="Pfam" id="PF25568">
    <property type="entry name" value="AAA_lid_At3g28540"/>
    <property type="match status" value="1"/>
</dbReference>
<gene>
    <name evidence="9" type="ORF">TIFTF001_002401</name>
</gene>
<dbReference type="InterPro" id="IPR050747">
    <property type="entry name" value="Mitochondrial_chaperone_BCS1"/>
</dbReference>
<dbReference type="Pfam" id="PF00004">
    <property type="entry name" value="AAA"/>
    <property type="match status" value="1"/>
</dbReference>
<dbReference type="InterPro" id="IPR027417">
    <property type="entry name" value="P-loop_NTPase"/>
</dbReference>
<feature type="region of interest" description="Disordered" evidence="7">
    <location>
        <begin position="546"/>
        <end position="568"/>
    </location>
</feature>
<evidence type="ECO:0000256" key="4">
    <source>
        <dbReference type="ARBA" id="ARBA00022842"/>
    </source>
</evidence>
<dbReference type="InterPro" id="IPR003593">
    <property type="entry name" value="AAA+_ATPase"/>
</dbReference>
<dbReference type="GO" id="GO:0006950">
    <property type="term" value="P:response to stress"/>
    <property type="evidence" value="ECO:0007669"/>
    <property type="project" value="UniProtKB-ARBA"/>
</dbReference>
<dbReference type="Gene3D" id="3.40.50.300">
    <property type="entry name" value="P-loop containing nucleotide triphosphate hydrolases"/>
    <property type="match status" value="1"/>
</dbReference>
<sequence length="568" mass="64372">MPATASAMFSAYASIATSVMLVRSLANDLIPFELRSYLFSTIRNLFTPLSSNLTLLVDEFSGMTRNQVFDAAETYLRTKVGPATSRLRISKAPRQRSIIVAIDEEGGEEIDDEFEGIRITWRFFRTEPKGDHDRSGEKRLFEITFDKKYKDRVLGSYLPYVLIRAGEIKRGEREVKLYSRECPFGASDDGGGGGGGIWGSINLDHPSTFETLALDPEMKKAIMEDLDRFVRRREFYRKVGKAWKRGYLLYGPPGTGKSSLIAAMANYLKFDIYDLDLTSIYSNSDLRRVLLSTTNRSILVMEDIDCSVDLQNRQYDEGWFEASNPKLTLSGLLNFIDGLWSSCGDERIIVFTTNHKERLDPALLRPGRMDMHIHMSYCTTNGFKTLASNYLGINDSHRHRLCGEIEGLIDTTTVTPAEVAEELMKSDNKDVALEGLASFLKRKKGEDMEKKEKESVEAGVVIEGVVKFLKRKKVESVKKKDEEGYNAVVALEGLVELVKRNRAEAKGAFGKENTIESDTNEVAREGLIEPRKSKRVRRTCDDDVVKKTTVRSSRRRRSVVRKKSKRRF</sequence>
<evidence type="ECO:0000256" key="3">
    <source>
        <dbReference type="ARBA" id="ARBA00022801"/>
    </source>
</evidence>
<keyword evidence="6" id="KW-0067">ATP-binding</keyword>
<dbReference type="InterPro" id="IPR025753">
    <property type="entry name" value="AAA_N_dom"/>
</dbReference>
<dbReference type="AlphaFoldDB" id="A0AA88CS46"/>
<feature type="domain" description="AAA+ ATPase" evidence="8">
    <location>
        <begin position="243"/>
        <end position="379"/>
    </location>
</feature>
<comment type="catalytic activity">
    <reaction evidence="5">
        <text>ATP + H2O = ADP + phosphate + H(+)</text>
        <dbReference type="Rhea" id="RHEA:13065"/>
        <dbReference type="ChEBI" id="CHEBI:15377"/>
        <dbReference type="ChEBI" id="CHEBI:15378"/>
        <dbReference type="ChEBI" id="CHEBI:30616"/>
        <dbReference type="ChEBI" id="CHEBI:43474"/>
        <dbReference type="ChEBI" id="CHEBI:456216"/>
    </reaction>
</comment>
<dbReference type="GO" id="GO:0005524">
    <property type="term" value="F:ATP binding"/>
    <property type="evidence" value="ECO:0007669"/>
    <property type="project" value="UniProtKB-KW"/>
</dbReference>
<evidence type="ECO:0000256" key="6">
    <source>
        <dbReference type="RuleBase" id="RU003651"/>
    </source>
</evidence>
<organism evidence="9 10">
    <name type="scientific">Ficus carica</name>
    <name type="common">Common fig</name>
    <dbReference type="NCBI Taxonomy" id="3494"/>
    <lineage>
        <taxon>Eukaryota</taxon>
        <taxon>Viridiplantae</taxon>
        <taxon>Streptophyta</taxon>
        <taxon>Embryophyta</taxon>
        <taxon>Tracheophyta</taxon>
        <taxon>Spermatophyta</taxon>
        <taxon>Magnoliopsida</taxon>
        <taxon>eudicotyledons</taxon>
        <taxon>Gunneridae</taxon>
        <taxon>Pentapetalae</taxon>
        <taxon>rosids</taxon>
        <taxon>fabids</taxon>
        <taxon>Rosales</taxon>
        <taxon>Moraceae</taxon>
        <taxon>Ficeae</taxon>
        <taxon>Ficus</taxon>
    </lineage>
</organism>
<keyword evidence="3" id="KW-0378">Hydrolase</keyword>
<dbReference type="Gene3D" id="6.10.280.40">
    <property type="match status" value="1"/>
</dbReference>
<keyword evidence="4" id="KW-0460">Magnesium</keyword>
<feature type="compositionally biased region" description="Basic residues" evidence="7">
    <location>
        <begin position="548"/>
        <end position="568"/>
    </location>
</feature>
<dbReference type="InterPro" id="IPR003959">
    <property type="entry name" value="ATPase_AAA_core"/>
</dbReference>
<dbReference type="CDD" id="cd19510">
    <property type="entry name" value="RecA-like_BCS1"/>
    <property type="match status" value="1"/>
</dbReference>
<dbReference type="SUPFAM" id="SSF52540">
    <property type="entry name" value="P-loop containing nucleoside triphosphate hydrolases"/>
    <property type="match status" value="1"/>
</dbReference>
<dbReference type="EMBL" id="BTGU01000002">
    <property type="protein sequence ID" value="GMN29350.1"/>
    <property type="molecule type" value="Genomic_DNA"/>
</dbReference>
<evidence type="ECO:0000259" key="8">
    <source>
        <dbReference type="SMART" id="SM00382"/>
    </source>
</evidence>
<dbReference type="Pfam" id="PF14363">
    <property type="entry name" value="AAA_assoc"/>
    <property type="match status" value="1"/>
</dbReference>
<dbReference type="GO" id="GO:0016887">
    <property type="term" value="F:ATP hydrolysis activity"/>
    <property type="evidence" value="ECO:0007669"/>
    <property type="project" value="InterPro"/>
</dbReference>
<evidence type="ECO:0000256" key="5">
    <source>
        <dbReference type="ARBA" id="ARBA00049360"/>
    </source>
</evidence>
<keyword evidence="6" id="KW-0547">Nucleotide-binding</keyword>
<evidence type="ECO:0000256" key="2">
    <source>
        <dbReference type="ARBA" id="ARBA00007448"/>
    </source>
</evidence>
<reference evidence="9" key="1">
    <citation type="submission" date="2023-07" db="EMBL/GenBank/DDBJ databases">
        <title>draft genome sequence of fig (Ficus carica).</title>
        <authorList>
            <person name="Takahashi T."/>
            <person name="Nishimura K."/>
        </authorList>
    </citation>
    <scope>NUCLEOTIDE SEQUENCE</scope>
</reference>
<evidence type="ECO:0000256" key="7">
    <source>
        <dbReference type="SAM" id="MobiDB-lite"/>
    </source>
</evidence>
<accession>A0AA88CS46</accession>
<protein>
    <recommendedName>
        <fullName evidence="8">AAA+ ATPase domain-containing protein</fullName>
    </recommendedName>
</protein>
<comment type="caution">
    <text evidence="9">The sequence shown here is derived from an EMBL/GenBank/DDBJ whole genome shotgun (WGS) entry which is preliminary data.</text>
</comment>
<dbReference type="PROSITE" id="PS00674">
    <property type="entry name" value="AAA"/>
    <property type="match status" value="1"/>
</dbReference>
<evidence type="ECO:0000256" key="1">
    <source>
        <dbReference type="ARBA" id="ARBA00001946"/>
    </source>
</evidence>
<keyword evidence="10" id="KW-1185">Reference proteome</keyword>
<dbReference type="SMART" id="SM00382">
    <property type="entry name" value="AAA"/>
    <property type="match status" value="1"/>
</dbReference>
<evidence type="ECO:0000313" key="10">
    <source>
        <dbReference type="Proteomes" id="UP001187192"/>
    </source>
</evidence>
<proteinExistence type="inferred from homology"/>
<comment type="cofactor">
    <cofactor evidence="1">
        <name>Mg(2+)</name>
        <dbReference type="ChEBI" id="CHEBI:18420"/>
    </cofactor>
</comment>
<comment type="similarity">
    <text evidence="2">Belongs to the AAA ATPase family. BCS1 subfamily.</text>
</comment>
<dbReference type="InterPro" id="IPR003960">
    <property type="entry name" value="ATPase_AAA_CS"/>
</dbReference>
<dbReference type="InterPro" id="IPR058017">
    <property type="entry name" value="At3g28540-like_C"/>
</dbReference>